<dbReference type="Gene3D" id="1.10.150.240">
    <property type="entry name" value="Putative phosphatase, domain 2"/>
    <property type="match status" value="1"/>
</dbReference>
<dbReference type="NCBIfam" id="TIGR01493">
    <property type="entry name" value="HAD-SF-IA-v2"/>
    <property type="match status" value="1"/>
</dbReference>
<evidence type="ECO:0000313" key="4">
    <source>
        <dbReference type="Proteomes" id="UP001501612"/>
    </source>
</evidence>
<dbReference type="NCBIfam" id="TIGR01428">
    <property type="entry name" value="HAD_type_II"/>
    <property type="match status" value="1"/>
</dbReference>
<dbReference type="RefSeq" id="WP_344008812.1">
    <property type="nucleotide sequence ID" value="NZ_BAAAMY010000011.1"/>
</dbReference>
<comment type="similarity">
    <text evidence="1">Belongs to the HAD-like hydrolase superfamily. S-2-haloalkanoic acid dehalogenase family.</text>
</comment>
<proteinExistence type="inferred from homology"/>
<evidence type="ECO:0000256" key="2">
    <source>
        <dbReference type="ARBA" id="ARBA00022801"/>
    </source>
</evidence>
<dbReference type="InterPro" id="IPR006439">
    <property type="entry name" value="HAD-SF_hydro_IA"/>
</dbReference>
<dbReference type="PRINTS" id="PR00413">
    <property type="entry name" value="HADHALOGNASE"/>
</dbReference>
<comment type="caution">
    <text evidence="3">The sequence shown here is derived from an EMBL/GenBank/DDBJ whole genome shotgun (WGS) entry which is preliminary data.</text>
</comment>
<dbReference type="InterPro" id="IPR036412">
    <property type="entry name" value="HAD-like_sf"/>
</dbReference>
<protein>
    <submittedName>
        <fullName evidence="3">Haloacid dehalogenase type II</fullName>
    </submittedName>
</protein>
<dbReference type="InterPro" id="IPR023214">
    <property type="entry name" value="HAD_sf"/>
</dbReference>
<dbReference type="InterPro" id="IPR006328">
    <property type="entry name" value="2-HAD"/>
</dbReference>
<evidence type="ECO:0000256" key="1">
    <source>
        <dbReference type="ARBA" id="ARBA00008106"/>
    </source>
</evidence>
<reference evidence="4" key="1">
    <citation type="journal article" date="2019" name="Int. J. Syst. Evol. Microbiol.">
        <title>The Global Catalogue of Microorganisms (GCM) 10K type strain sequencing project: providing services to taxonomists for standard genome sequencing and annotation.</title>
        <authorList>
            <consortium name="The Broad Institute Genomics Platform"/>
            <consortium name="The Broad Institute Genome Sequencing Center for Infectious Disease"/>
            <person name="Wu L."/>
            <person name="Ma J."/>
        </authorList>
    </citation>
    <scope>NUCLEOTIDE SEQUENCE [LARGE SCALE GENOMIC DNA]</scope>
    <source>
        <strain evidence="4">JCM 14046</strain>
    </source>
</reference>
<accession>A0ABP5B5U7</accession>
<sequence length="226" mass="23317">MPSVTRPDLLVLDVNETLSDLSALGERFVTVGAPAGLVAPWFAGVLRDGFALAVLGGSAPFADVAADGLRTVLAGHDLDRPLDEAVATVLAGFAELPVHPDAAAGLPRLAAAGIRMVAMSNGATAVAEQLLTNAGLRGHVEAVLSVEEAGAWKPDARAYAFALRRSQVAQHAATMVACHPWDLLGADAAGLGTVWIDRTGAPWPTSFPEPDHRVGGFDELADLYGA</sequence>
<dbReference type="PANTHER" id="PTHR43316:SF3">
    <property type="entry name" value="HALOACID DEHALOGENASE, TYPE II (AFU_ORTHOLOGUE AFUA_2G07750)-RELATED"/>
    <property type="match status" value="1"/>
</dbReference>
<evidence type="ECO:0000313" key="3">
    <source>
        <dbReference type="EMBL" id="GAA1929058.1"/>
    </source>
</evidence>
<keyword evidence="2" id="KW-0378">Hydrolase</keyword>
<keyword evidence="4" id="KW-1185">Reference proteome</keyword>
<name>A0ABP5B5U7_9ACTN</name>
<gene>
    <name evidence="3" type="ORF">GCM10009737_33720</name>
</gene>
<dbReference type="EMBL" id="BAAAMY010000011">
    <property type="protein sequence ID" value="GAA1929058.1"/>
    <property type="molecule type" value="Genomic_DNA"/>
</dbReference>
<dbReference type="Gene3D" id="3.40.50.1000">
    <property type="entry name" value="HAD superfamily/HAD-like"/>
    <property type="match status" value="1"/>
</dbReference>
<organism evidence="3 4">
    <name type="scientific">Nocardioides lentus</name>
    <dbReference type="NCBI Taxonomy" id="338077"/>
    <lineage>
        <taxon>Bacteria</taxon>
        <taxon>Bacillati</taxon>
        <taxon>Actinomycetota</taxon>
        <taxon>Actinomycetes</taxon>
        <taxon>Propionibacteriales</taxon>
        <taxon>Nocardioidaceae</taxon>
        <taxon>Nocardioides</taxon>
    </lineage>
</organism>
<dbReference type="InterPro" id="IPR051540">
    <property type="entry name" value="S-2-haloacid_dehalogenase"/>
</dbReference>
<dbReference type="InterPro" id="IPR023198">
    <property type="entry name" value="PGP-like_dom2"/>
</dbReference>
<dbReference type="Proteomes" id="UP001501612">
    <property type="component" value="Unassembled WGS sequence"/>
</dbReference>
<dbReference type="PANTHER" id="PTHR43316">
    <property type="entry name" value="HYDROLASE, HALOACID DELAHOGENASE-RELATED"/>
    <property type="match status" value="1"/>
</dbReference>
<dbReference type="SUPFAM" id="SSF56784">
    <property type="entry name" value="HAD-like"/>
    <property type="match status" value="1"/>
</dbReference>
<dbReference type="Pfam" id="PF00702">
    <property type="entry name" value="Hydrolase"/>
    <property type="match status" value="1"/>
</dbReference>